<comment type="pathway">
    <text evidence="7">Cofactor biosynthesis; tetrahydrofolate biosynthesis; 4-aminobenzoate from chorismate: step 2/2.</text>
</comment>
<evidence type="ECO:0000256" key="1">
    <source>
        <dbReference type="ARBA" id="ARBA00001933"/>
    </source>
</evidence>
<evidence type="ECO:0000256" key="10">
    <source>
        <dbReference type="NCBIfam" id="TIGR03461"/>
    </source>
</evidence>
<comment type="cofactor">
    <cofactor evidence="1">
        <name>pyridoxal 5'-phosphate</name>
        <dbReference type="ChEBI" id="CHEBI:597326"/>
    </cofactor>
</comment>
<comment type="similarity">
    <text evidence="2">Belongs to the class-IV pyridoxal-phosphate-dependent aminotransferase family.</text>
</comment>
<keyword evidence="6 11" id="KW-0456">Lyase</keyword>
<dbReference type="RefSeq" id="WP_106890596.1">
    <property type="nucleotide sequence ID" value="NZ_CP027860.1"/>
</dbReference>
<reference evidence="11 12" key="2">
    <citation type="submission" date="2018-03" db="EMBL/GenBank/DDBJ databases">
        <authorList>
            <person name="Keele B.F."/>
        </authorList>
    </citation>
    <scope>NUCLEOTIDE SEQUENCE [LARGE SCALE GENOMIC DNA]</scope>
    <source>
        <strain evidence="11 12">D13</strain>
    </source>
</reference>
<evidence type="ECO:0000256" key="7">
    <source>
        <dbReference type="ARBA" id="ARBA00035633"/>
    </source>
</evidence>
<dbReference type="InterPro" id="IPR050571">
    <property type="entry name" value="Class-IV_PLP-Dep_Aminotrnsfr"/>
</dbReference>
<gene>
    <name evidence="11" type="primary">pabC</name>
    <name evidence="11" type="ORF">C7S18_05375</name>
</gene>
<dbReference type="PANTHER" id="PTHR42743">
    <property type="entry name" value="AMINO-ACID AMINOTRANSFERASE"/>
    <property type="match status" value="1"/>
</dbReference>
<evidence type="ECO:0000313" key="11">
    <source>
        <dbReference type="EMBL" id="AVP96668.1"/>
    </source>
</evidence>
<dbReference type="InterPro" id="IPR017824">
    <property type="entry name" value="Aminodeoxychorismate_lyase_IV"/>
</dbReference>
<proteinExistence type="inferred from homology"/>
<protein>
    <recommendedName>
        <fullName evidence="8 10">Aminodeoxychorismate lyase</fullName>
        <ecNumber evidence="8 10">4.1.3.38</ecNumber>
    </recommendedName>
</protein>
<dbReference type="NCBIfam" id="TIGR03461">
    <property type="entry name" value="pabC_Proteo"/>
    <property type="match status" value="1"/>
</dbReference>
<dbReference type="InterPro" id="IPR001544">
    <property type="entry name" value="Aminotrans_IV"/>
</dbReference>
<dbReference type="GO" id="GO:0008696">
    <property type="term" value="F:4-amino-4-deoxychorismate lyase activity"/>
    <property type="evidence" value="ECO:0007669"/>
    <property type="project" value="UniProtKB-UniRule"/>
</dbReference>
<evidence type="ECO:0000256" key="5">
    <source>
        <dbReference type="ARBA" id="ARBA00022909"/>
    </source>
</evidence>
<dbReference type="EC" id="4.1.3.38" evidence="8 10"/>
<dbReference type="EMBL" id="CP027860">
    <property type="protein sequence ID" value="AVP96668.1"/>
    <property type="molecule type" value="Genomic_DNA"/>
</dbReference>
<reference evidence="11 12" key="1">
    <citation type="submission" date="2018-03" db="EMBL/GenBank/DDBJ databases">
        <title>Ahniella affigens gen. nov., sp. nov., a gammaproteobacterium isolated from sandy soil near a stream.</title>
        <authorList>
            <person name="Ko Y."/>
            <person name="Kim J.-H."/>
        </authorList>
    </citation>
    <scope>NUCLEOTIDE SEQUENCE [LARGE SCALE GENOMIC DNA]</scope>
    <source>
        <strain evidence="11 12">D13</strain>
    </source>
</reference>
<keyword evidence="5" id="KW-0289">Folate biosynthesis</keyword>
<keyword evidence="4" id="KW-0663">Pyridoxal phosphate</keyword>
<dbReference type="OrthoDB" id="9805628at2"/>
<evidence type="ECO:0000313" key="12">
    <source>
        <dbReference type="Proteomes" id="UP000241074"/>
    </source>
</evidence>
<dbReference type="Gene3D" id="3.30.470.10">
    <property type="match status" value="1"/>
</dbReference>
<dbReference type="GO" id="GO:0008153">
    <property type="term" value="P:4-aminobenzoate biosynthetic process"/>
    <property type="evidence" value="ECO:0007669"/>
    <property type="project" value="UniProtKB-UniRule"/>
</dbReference>
<dbReference type="SUPFAM" id="SSF56752">
    <property type="entry name" value="D-aminoacid aminotransferase-like PLP-dependent enzymes"/>
    <property type="match status" value="1"/>
</dbReference>
<dbReference type="PANTHER" id="PTHR42743:SF2">
    <property type="entry name" value="AMINODEOXYCHORISMATE LYASE"/>
    <property type="match status" value="1"/>
</dbReference>
<organism evidence="11 12">
    <name type="scientific">Ahniella affigens</name>
    <dbReference type="NCBI Taxonomy" id="2021234"/>
    <lineage>
        <taxon>Bacteria</taxon>
        <taxon>Pseudomonadati</taxon>
        <taxon>Pseudomonadota</taxon>
        <taxon>Gammaproteobacteria</taxon>
        <taxon>Lysobacterales</taxon>
        <taxon>Rhodanobacteraceae</taxon>
        <taxon>Ahniella</taxon>
    </lineage>
</organism>
<evidence type="ECO:0000256" key="4">
    <source>
        <dbReference type="ARBA" id="ARBA00022898"/>
    </source>
</evidence>
<dbReference type="AlphaFoldDB" id="A0A2P1PP98"/>
<evidence type="ECO:0000256" key="2">
    <source>
        <dbReference type="ARBA" id="ARBA00009320"/>
    </source>
</evidence>
<comment type="subunit">
    <text evidence="3">Homodimer.</text>
</comment>
<dbReference type="Pfam" id="PF01063">
    <property type="entry name" value="Aminotran_4"/>
    <property type="match status" value="1"/>
</dbReference>
<evidence type="ECO:0000256" key="6">
    <source>
        <dbReference type="ARBA" id="ARBA00023239"/>
    </source>
</evidence>
<sequence length="264" mass="29726">MRVWRHGREIDADWANLRALHYGDGHFTTMRVVHGRIAWWPYHLQRLQEANRRLHGRFDDWPILSAQVHAVAANLGQGVLKLMQTRSASQRGYASHGAQNEWLMFADPNLPKQAESVQLEWAATRLGHQPALAGMKHLNRLEQVLARDEQPAGRCDDVLMCDLAGDLICTTSANLFVYQDQRWWTPMLDRCGVAGVCRARILELTQVTVARLNQTELAGASEVFCCNAVRGIMPVARIGQQSWPTGPATIDLMARLQVELECAN</sequence>
<evidence type="ECO:0000256" key="9">
    <source>
        <dbReference type="ARBA" id="ARBA00049529"/>
    </source>
</evidence>
<dbReference type="GO" id="GO:0030170">
    <property type="term" value="F:pyridoxal phosphate binding"/>
    <property type="evidence" value="ECO:0007669"/>
    <property type="project" value="InterPro"/>
</dbReference>
<dbReference type="GO" id="GO:0005829">
    <property type="term" value="C:cytosol"/>
    <property type="evidence" value="ECO:0007669"/>
    <property type="project" value="TreeGrafter"/>
</dbReference>
<name>A0A2P1PP98_9GAMM</name>
<dbReference type="KEGG" id="xba:C7S18_05375"/>
<evidence type="ECO:0000256" key="8">
    <source>
        <dbReference type="ARBA" id="ARBA00035676"/>
    </source>
</evidence>
<accession>A0A2P1PP98</accession>
<comment type="catalytic activity">
    <reaction evidence="9">
        <text>4-amino-4-deoxychorismate = 4-aminobenzoate + pyruvate + H(+)</text>
        <dbReference type="Rhea" id="RHEA:16201"/>
        <dbReference type="ChEBI" id="CHEBI:15361"/>
        <dbReference type="ChEBI" id="CHEBI:15378"/>
        <dbReference type="ChEBI" id="CHEBI:17836"/>
        <dbReference type="ChEBI" id="CHEBI:58406"/>
        <dbReference type="EC" id="4.1.3.38"/>
    </reaction>
</comment>
<keyword evidence="12" id="KW-1185">Reference proteome</keyword>
<evidence type="ECO:0000256" key="3">
    <source>
        <dbReference type="ARBA" id="ARBA00011738"/>
    </source>
</evidence>
<dbReference type="InterPro" id="IPR043131">
    <property type="entry name" value="BCAT-like_N"/>
</dbReference>
<dbReference type="GO" id="GO:0046656">
    <property type="term" value="P:folic acid biosynthetic process"/>
    <property type="evidence" value="ECO:0007669"/>
    <property type="project" value="UniProtKB-KW"/>
</dbReference>
<dbReference type="Proteomes" id="UP000241074">
    <property type="component" value="Chromosome"/>
</dbReference>
<dbReference type="InterPro" id="IPR036038">
    <property type="entry name" value="Aminotransferase-like"/>
</dbReference>
<dbReference type="Gene3D" id="3.20.10.10">
    <property type="entry name" value="D-amino Acid Aminotransferase, subunit A, domain 2"/>
    <property type="match status" value="1"/>
</dbReference>
<dbReference type="InterPro" id="IPR043132">
    <property type="entry name" value="BCAT-like_C"/>
</dbReference>